<feature type="domain" description="Multidrug resistance protein MdtA-like barrel-sandwich hybrid" evidence="2">
    <location>
        <begin position="80"/>
        <end position="204"/>
    </location>
</feature>
<name>A0A2A5B1V5_9GAMM</name>
<organism evidence="4 5">
    <name type="scientific">SAR86 cluster bacterium</name>
    <dbReference type="NCBI Taxonomy" id="2030880"/>
    <lineage>
        <taxon>Bacteria</taxon>
        <taxon>Pseudomonadati</taxon>
        <taxon>Pseudomonadota</taxon>
        <taxon>Gammaproteobacteria</taxon>
        <taxon>SAR86 cluster</taxon>
    </lineage>
</organism>
<dbReference type="Pfam" id="PF25917">
    <property type="entry name" value="BSH_RND"/>
    <property type="match status" value="1"/>
</dbReference>
<dbReference type="PANTHER" id="PTHR30469">
    <property type="entry name" value="MULTIDRUG RESISTANCE PROTEIN MDTA"/>
    <property type="match status" value="1"/>
</dbReference>
<proteinExistence type="inferred from homology"/>
<reference evidence="5" key="1">
    <citation type="submission" date="2017-08" db="EMBL/GenBank/DDBJ databases">
        <title>A dynamic microbial community with high functional redundancy inhabits the cold, oxic subseafloor aquifer.</title>
        <authorList>
            <person name="Tully B.J."/>
            <person name="Wheat C.G."/>
            <person name="Glazer B.T."/>
            <person name="Huber J.A."/>
        </authorList>
    </citation>
    <scope>NUCLEOTIDE SEQUENCE [LARGE SCALE GENOMIC DNA]</scope>
</reference>
<comment type="caution">
    <text evidence="4">The sequence shown here is derived from an EMBL/GenBank/DDBJ whole genome shotgun (WGS) entry which is preliminary data.</text>
</comment>
<dbReference type="NCBIfam" id="TIGR01730">
    <property type="entry name" value="RND_mfp"/>
    <property type="match status" value="1"/>
</dbReference>
<dbReference type="GO" id="GO:1990281">
    <property type="term" value="C:efflux pump complex"/>
    <property type="evidence" value="ECO:0007669"/>
    <property type="project" value="TreeGrafter"/>
</dbReference>
<protein>
    <recommendedName>
        <fullName evidence="6">Efflux transporter periplasmic adaptor subunit</fullName>
    </recommendedName>
</protein>
<comment type="similarity">
    <text evidence="1">Belongs to the membrane fusion protein (MFP) (TC 8.A.1) family.</text>
</comment>
<gene>
    <name evidence="4" type="ORF">COA96_07555</name>
</gene>
<feature type="domain" description="CusB-like beta-barrel" evidence="3">
    <location>
        <begin position="218"/>
        <end position="286"/>
    </location>
</feature>
<dbReference type="Proteomes" id="UP000218327">
    <property type="component" value="Unassembled WGS sequence"/>
</dbReference>
<dbReference type="InterPro" id="IPR006143">
    <property type="entry name" value="RND_pump_MFP"/>
</dbReference>
<evidence type="ECO:0000259" key="2">
    <source>
        <dbReference type="Pfam" id="PF25917"/>
    </source>
</evidence>
<dbReference type="InterPro" id="IPR058625">
    <property type="entry name" value="MdtA-like_BSH"/>
</dbReference>
<dbReference type="Pfam" id="PF25954">
    <property type="entry name" value="Beta-barrel_RND_2"/>
    <property type="match status" value="1"/>
</dbReference>
<dbReference type="AlphaFoldDB" id="A0A2A5B1V5"/>
<dbReference type="Gene3D" id="2.40.30.170">
    <property type="match status" value="1"/>
</dbReference>
<sequence>MKKQQLVAVVIMVVVALWMFIPRGEDTSGENTSSAAMVVAIPEGQSNSENPEILTVRAAKISSQQYTKQVRVRGRTQASRHVQVRAEEAGRIVGNPVQRGVRVQQGDTLCEIAVDNRQSNLREALARREQAQFEYDASIDLQQRGLQSDVAVSQLKAALESSKAGVSRAELSLSKTKIVAPFDGLVETRTVEIGDLLNVGAVCASVLDDSPMLLIGLVPEQNIGSIKVGAEVAAKLLDDEIITGTVTYLSRAADSTSRSYRIEVEVNARFQNLREGITAELMVNASEITAHLIPSSALTLDDNGAIGVKLIGPNNIIQFINIDIVGDNTSQLNPGIWVTGLSGTVSLVTLGQEIVFPGQRIESNYDWSEN</sequence>
<dbReference type="SUPFAM" id="SSF111369">
    <property type="entry name" value="HlyD-like secretion proteins"/>
    <property type="match status" value="1"/>
</dbReference>
<evidence type="ECO:0008006" key="6">
    <source>
        <dbReference type="Google" id="ProtNLM"/>
    </source>
</evidence>
<evidence type="ECO:0000313" key="4">
    <source>
        <dbReference type="EMBL" id="PCJ25321.1"/>
    </source>
</evidence>
<dbReference type="EMBL" id="NVVJ01000018">
    <property type="protein sequence ID" value="PCJ25321.1"/>
    <property type="molecule type" value="Genomic_DNA"/>
</dbReference>
<evidence type="ECO:0000259" key="3">
    <source>
        <dbReference type="Pfam" id="PF25954"/>
    </source>
</evidence>
<dbReference type="GO" id="GO:0015562">
    <property type="term" value="F:efflux transmembrane transporter activity"/>
    <property type="evidence" value="ECO:0007669"/>
    <property type="project" value="TreeGrafter"/>
</dbReference>
<dbReference type="Gene3D" id="1.10.287.470">
    <property type="entry name" value="Helix hairpin bin"/>
    <property type="match status" value="1"/>
</dbReference>
<accession>A0A2A5B1V5</accession>
<evidence type="ECO:0000313" key="5">
    <source>
        <dbReference type="Proteomes" id="UP000218327"/>
    </source>
</evidence>
<evidence type="ECO:0000256" key="1">
    <source>
        <dbReference type="ARBA" id="ARBA00009477"/>
    </source>
</evidence>
<dbReference type="PANTHER" id="PTHR30469:SF29">
    <property type="entry name" value="BLR2860 PROTEIN"/>
    <property type="match status" value="1"/>
</dbReference>
<dbReference type="InterPro" id="IPR058792">
    <property type="entry name" value="Beta-barrel_RND_2"/>
</dbReference>
<dbReference type="Gene3D" id="2.40.50.100">
    <property type="match status" value="1"/>
</dbReference>